<organism evidence="1 2">
    <name type="scientific">Leishmania orientalis</name>
    <dbReference type="NCBI Taxonomy" id="2249476"/>
    <lineage>
        <taxon>Eukaryota</taxon>
        <taxon>Discoba</taxon>
        <taxon>Euglenozoa</taxon>
        <taxon>Kinetoplastea</taxon>
        <taxon>Metakinetoplastina</taxon>
        <taxon>Trypanosomatida</taxon>
        <taxon>Trypanosomatidae</taxon>
        <taxon>Leishmaniinae</taxon>
        <taxon>Leishmania</taxon>
    </lineage>
</organism>
<evidence type="ECO:0000313" key="2">
    <source>
        <dbReference type="Proteomes" id="UP000674143"/>
    </source>
</evidence>
<dbReference type="RefSeq" id="XP_067063247.1">
    <property type="nucleotide sequence ID" value="XM_067206800.1"/>
</dbReference>
<dbReference type="AlphaFoldDB" id="A0A836HIL8"/>
<keyword evidence="2" id="KW-1185">Reference proteome</keyword>
<comment type="caution">
    <text evidence="1">The sequence shown here is derived from an EMBL/GenBank/DDBJ whole genome shotgun (WGS) entry which is preliminary data.</text>
</comment>
<dbReference type="GeneID" id="92360734"/>
<name>A0A836HIL8_9TRYP</name>
<gene>
    <name evidence="1" type="ORF">LSCM4_04819</name>
</gene>
<dbReference type="EMBL" id="JAFHLR010000023">
    <property type="protein sequence ID" value="KAG5478586.1"/>
    <property type="molecule type" value="Genomic_DNA"/>
</dbReference>
<reference evidence="2" key="1">
    <citation type="journal article" date="2021" name="Microbiol. Resour. Announc.">
        <title>LGAAP: Leishmaniinae Genome Assembly and Annotation Pipeline.</title>
        <authorList>
            <person name="Almutairi H."/>
            <person name="Urbaniak M.D."/>
            <person name="Bates M.D."/>
            <person name="Jariyapan N."/>
            <person name="Kwakye-Nuako G."/>
            <person name="Thomaz-Soccol V."/>
            <person name="Al-Salem W.S."/>
            <person name="Dillon R.J."/>
            <person name="Bates P.A."/>
            <person name="Gatherer D."/>
        </authorList>
    </citation>
    <scope>NUCLEOTIDE SEQUENCE [LARGE SCALE GENOMIC DNA]</scope>
</reference>
<accession>A0A836HIL8</accession>
<proteinExistence type="predicted"/>
<dbReference type="KEGG" id="loi:92360734"/>
<dbReference type="Proteomes" id="UP000674143">
    <property type="component" value="Unassembled WGS sequence"/>
</dbReference>
<sequence>MWALTSQPIQNAEALQLMERYMERNALQSNKWLLPRHLALLAVRSLYPAQLVLPTSSVIQLPLCAVPFCSLPPSRKREILRLYPPPYSPPASCLFLENSGDAMRWRSASMLECFDAAFVRSDSLSPRQYLLCAPDCATSMEVEEEVTVFNAQETNNPFLVDTDLLHRDLLKSVTFQHSIASALTTIAAQFRYTSFDWVEEEAASAAGLRVCAGTSPHLVSCVETLRVVHISQLPSERQRELVDSVPRTTLIKSMSVSFVFYSERWRHYRSVEMTRPLVHRDIPRSGTPEIQDLQPLLWVAVNSNMKFCGNVTERERLIRRLYYNSQQLEMDARPAPRR</sequence>
<protein>
    <submittedName>
        <fullName evidence="1">Uncharacterized protein</fullName>
    </submittedName>
</protein>
<reference evidence="2" key="2">
    <citation type="journal article" date="2021" name="Sci. Data">
        <title>Chromosome-scale genome sequencing, assembly and annotation of six genomes from subfamily Leishmaniinae.</title>
        <authorList>
            <person name="Almutairi H."/>
            <person name="Urbaniak M.D."/>
            <person name="Bates M.D."/>
            <person name="Jariyapan N."/>
            <person name="Kwakye-Nuako G."/>
            <person name="Thomaz Soccol V."/>
            <person name="Al-Salem W.S."/>
            <person name="Dillon R.J."/>
            <person name="Bates P.A."/>
            <person name="Gatherer D."/>
        </authorList>
    </citation>
    <scope>NUCLEOTIDE SEQUENCE [LARGE SCALE GENOMIC DNA]</scope>
</reference>
<evidence type="ECO:0000313" key="1">
    <source>
        <dbReference type="EMBL" id="KAG5478586.1"/>
    </source>
</evidence>